<accession>A0A3P5Y5T9</accession>
<evidence type="ECO:0000256" key="1">
    <source>
        <dbReference type="ARBA" id="ARBA00004141"/>
    </source>
</evidence>
<sequence length="456" mass="52682">MSTRYIYNKQSQRFKKIFYKDASTYLLAIASMICALLLTIYLTKSVEILIILFSLLTLLFIYVYYLLINFITRVVDNASFLAAIRCIIFEYQARKAVLDTATNNRQLSSDSIEVSDVHAKLKRDMSSQYIIKIEKLAGMSEKKMELLAESLSSTFRSINKNYVVVDFYCNNEQTEYTYIVEDITIDKRLVPKIVSELYYDDYCLLLQDDLVVDISQTVHMLVAANSGAGKTALIRTLLLQCMLMKCIEDIYIFDFKQEFSSWKFMNNYIISDNTSALLTLDELVKLMSEREQLIAELSYKSNRTGANFRTFDLKMIIIVIDEVAAWIASMTDTKQRKYAQELLNQLIFKGRSSGFYLILSTQQPNAQVISTAIRDNLLTRILLMKGQTSKELINMIFTDTDSIVQTRDAFSGYVFIDSAGTRPIFFKATDLYKNKLEKISTYEEAYKQMKRDNEAR</sequence>
<feature type="transmembrane region" description="Helical" evidence="6">
    <location>
        <begin position="48"/>
        <end position="67"/>
    </location>
</feature>
<keyword evidence="2 5" id="KW-0547">Nucleotide-binding</keyword>
<keyword evidence="4 5" id="KW-0067">ATP-binding</keyword>
<gene>
    <name evidence="8" type="primary">ftsK_3</name>
    <name evidence="8" type="ORF">FMV2238Y02_16230</name>
</gene>
<evidence type="ECO:0000313" key="8">
    <source>
        <dbReference type="EMBL" id="VDC43136.1"/>
    </source>
</evidence>
<dbReference type="GO" id="GO:0003677">
    <property type="term" value="F:DNA binding"/>
    <property type="evidence" value="ECO:0007669"/>
    <property type="project" value="InterPro"/>
</dbReference>
<name>A0A3P5Y5T9_STRCB</name>
<evidence type="ECO:0000256" key="2">
    <source>
        <dbReference type="ARBA" id="ARBA00022741"/>
    </source>
</evidence>
<comment type="subcellular location">
    <subcellularLocation>
        <location evidence="1">Membrane</location>
        <topology evidence="1">Multi-pass membrane protein</topology>
    </subcellularLocation>
</comment>
<evidence type="ECO:0000259" key="7">
    <source>
        <dbReference type="PROSITE" id="PS50901"/>
    </source>
</evidence>
<dbReference type="InterPro" id="IPR002543">
    <property type="entry name" value="FtsK_dom"/>
</dbReference>
<reference evidence="8 9" key="1">
    <citation type="submission" date="2018-10" db="EMBL/GenBank/DDBJ databases">
        <authorList>
            <consortium name="Molecular Microbiology and Infection Unit (UMMI)"/>
            <person name="Machado M."/>
        </authorList>
    </citation>
    <scope>NUCLEOTIDE SEQUENCE [LARGE SCALE GENOMIC DNA]</scope>
    <source>
        <strain evidence="8">FMV2238.02</strain>
    </source>
</reference>
<dbReference type="InterPro" id="IPR027417">
    <property type="entry name" value="P-loop_NTPase"/>
</dbReference>
<dbReference type="AlphaFoldDB" id="A0A3P5Y5T9"/>
<keyword evidence="9" id="KW-1185">Reference proteome</keyword>
<feature type="binding site" evidence="5">
    <location>
        <begin position="224"/>
        <end position="231"/>
    </location>
    <ligand>
        <name>ATP</name>
        <dbReference type="ChEBI" id="CHEBI:30616"/>
    </ligand>
</feature>
<dbReference type="SUPFAM" id="SSF52540">
    <property type="entry name" value="P-loop containing nucleoside triphosphate hydrolases"/>
    <property type="match status" value="1"/>
</dbReference>
<keyword evidence="6" id="KW-0472">Membrane</keyword>
<dbReference type="Pfam" id="PF01580">
    <property type="entry name" value="FtsK_SpoIIIE"/>
    <property type="match status" value="1"/>
</dbReference>
<dbReference type="PROSITE" id="PS50901">
    <property type="entry name" value="FTSK"/>
    <property type="match status" value="1"/>
</dbReference>
<dbReference type="EMBL" id="UXEP01000025">
    <property type="protein sequence ID" value="VDC43136.1"/>
    <property type="molecule type" value="Genomic_DNA"/>
</dbReference>
<evidence type="ECO:0000256" key="3">
    <source>
        <dbReference type="ARBA" id="ARBA00022829"/>
    </source>
</evidence>
<keyword evidence="3" id="KW-0159">Chromosome partition</keyword>
<protein>
    <submittedName>
        <fullName evidence="8">DNA translocase FtsK</fullName>
    </submittedName>
</protein>
<feature type="transmembrane region" description="Helical" evidence="6">
    <location>
        <begin position="21"/>
        <end position="42"/>
    </location>
</feature>
<dbReference type="Gene3D" id="3.40.50.300">
    <property type="entry name" value="P-loop containing nucleotide triphosphate hydrolases"/>
    <property type="match status" value="1"/>
</dbReference>
<evidence type="ECO:0000256" key="6">
    <source>
        <dbReference type="SAM" id="Phobius"/>
    </source>
</evidence>
<dbReference type="GO" id="GO:0005524">
    <property type="term" value="F:ATP binding"/>
    <property type="evidence" value="ECO:0007669"/>
    <property type="project" value="UniProtKB-UniRule"/>
</dbReference>
<keyword evidence="6" id="KW-0812">Transmembrane</keyword>
<dbReference type="PANTHER" id="PTHR22683:SF41">
    <property type="entry name" value="DNA TRANSLOCASE FTSK"/>
    <property type="match status" value="1"/>
</dbReference>
<dbReference type="InterPro" id="IPR050206">
    <property type="entry name" value="FtsK/SpoIIIE/SftA"/>
</dbReference>
<evidence type="ECO:0000256" key="4">
    <source>
        <dbReference type="ARBA" id="ARBA00022840"/>
    </source>
</evidence>
<evidence type="ECO:0000313" key="9">
    <source>
        <dbReference type="Proteomes" id="UP000280759"/>
    </source>
</evidence>
<feature type="domain" description="FtsK" evidence="7">
    <location>
        <begin position="207"/>
        <end position="392"/>
    </location>
</feature>
<dbReference type="Proteomes" id="UP000280759">
    <property type="component" value="Unassembled WGS sequence"/>
</dbReference>
<dbReference type="GO" id="GO:0007059">
    <property type="term" value="P:chromosome segregation"/>
    <property type="evidence" value="ECO:0007669"/>
    <property type="project" value="UniProtKB-KW"/>
</dbReference>
<evidence type="ECO:0000256" key="5">
    <source>
        <dbReference type="PROSITE-ProRule" id="PRU00289"/>
    </source>
</evidence>
<proteinExistence type="predicted"/>
<dbReference type="GO" id="GO:0016020">
    <property type="term" value="C:membrane"/>
    <property type="evidence" value="ECO:0007669"/>
    <property type="project" value="UniProtKB-SubCell"/>
</dbReference>
<keyword evidence="6" id="KW-1133">Transmembrane helix</keyword>
<organism evidence="8 9">
    <name type="scientific">Streptococcus canis</name>
    <dbReference type="NCBI Taxonomy" id="1329"/>
    <lineage>
        <taxon>Bacteria</taxon>
        <taxon>Bacillati</taxon>
        <taxon>Bacillota</taxon>
        <taxon>Bacilli</taxon>
        <taxon>Lactobacillales</taxon>
        <taxon>Streptococcaceae</taxon>
        <taxon>Streptococcus</taxon>
    </lineage>
</organism>
<dbReference type="PANTHER" id="PTHR22683">
    <property type="entry name" value="SPORULATION PROTEIN RELATED"/>
    <property type="match status" value="1"/>
</dbReference>